<dbReference type="EMBL" id="JAAAMV010000001">
    <property type="protein sequence ID" value="NBD22847.1"/>
    <property type="molecule type" value="Genomic_DNA"/>
</dbReference>
<dbReference type="Pfam" id="PF02565">
    <property type="entry name" value="RecO_C"/>
    <property type="match status" value="1"/>
</dbReference>
<evidence type="ECO:0000256" key="5">
    <source>
        <dbReference type="ARBA" id="ARBA00023204"/>
    </source>
</evidence>
<dbReference type="Gene3D" id="2.40.50.140">
    <property type="entry name" value="Nucleic acid-binding proteins"/>
    <property type="match status" value="1"/>
</dbReference>
<keyword evidence="4 7" id="KW-0233">DNA recombination</keyword>
<dbReference type="Proteomes" id="UP000665561">
    <property type="component" value="Unassembled WGS sequence"/>
</dbReference>
<feature type="domain" description="DNA replication/recombination mediator RecO N-terminal" evidence="8">
    <location>
        <begin position="1"/>
        <end position="77"/>
    </location>
</feature>
<name>A0ABW9XJR3_9BACL</name>
<comment type="caution">
    <text evidence="9">The sequence shown here is derived from an EMBL/GenBank/DDBJ whole genome shotgun (WGS) entry which is preliminary data.</text>
</comment>
<dbReference type="InterPro" id="IPR037278">
    <property type="entry name" value="ARFGAP/RecO"/>
</dbReference>
<accession>A0ABW9XJR3</accession>
<dbReference type="PANTHER" id="PTHR33991">
    <property type="entry name" value="DNA REPAIR PROTEIN RECO"/>
    <property type="match status" value="1"/>
</dbReference>
<dbReference type="SUPFAM" id="SSF50249">
    <property type="entry name" value="Nucleic acid-binding proteins"/>
    <property type="match status" value="1"/>
</dbReference>
<sequence length="248" mass="27543">MQYRVEGIVIRSTDYGEGNKIVTLLTNTHGKIGVIVRGAKKIKSRYGSLSQLFTHGEYLFFRNSGLGTLTHGEIIESHHVLREQLDLTAYSSYAAELVDRALQEEDAGAFMYEQLKACLNAFAEGKDVTVTIQLFEMKVLQAAGYGPDFRACVSCGNEAGPMALSARNGGILCSRCAYKDPQALPLGDGALKLLRLYQQMDLRRLGNIAIKDETKQQLKQAMRLLMDTHVALPLKSRAFLDQMDKYSI</sequence>
<dbReference type="PANTHER" id="PTHR33991:SF1">
    <property type="entry name" value="DNA REPAIR PROTEIN RECO"/>
    <property type="match status" value="1"/>
</dbReference>
<dbReference type="Pfam" id="PF11967">
    <property type="entry name" value="RecO_N"/>
    <property type="match status" value="1"/>
</dbReference>
<dbReference type="InterPro" id="IPR003717">
    <property type="entry name" value="RecO"/>
</dbReference>
<comment type="similarity">
    <text evidence="1 7">Belongs to the RecO family.</text>
</comment>
<keyword evidence="10" id="KW-1185">Reference proteome</keyword>
<evidence type="ECO:0000256" key="7">
    <source>
        <dbReference type="HAMAP-Rule" id="MF_00201"/>
    </source>
</evidence>
<keyword evidence="3 7" id="KW-0227">DNA damage</keyword>
<evidence type="ECO:0000256" key="2">
    <source>
        <dbReference type="ARBA" id="ARBA00021310"/>
    </source>
</evidence>
<evidence type="ECO:0000256" key="1">
    <source>
        <dbReference type="ARBA" id="ARBA00007452"/>
    </source>
</evidence>
<organism evidence="9 10">
    <name type="scientific">Paenibacillus glycinis</name>
    <dbReference type="NCBI Taxonomy" id="2697035"/>
    <lineage>
        <taxon>Bacteria</taxon>
        <taxon>Bacillati</taxon>
        <taxon>Bacillota</taxon>
        <taxon>Bacilli</taxon>
        <taxon>Bacillales</taxon>
        <taxon>Paenibacillaceae</taxon>
        <taxon>Paenibacillus</taxon>
    </lineage>
</organism>
<reference evidence="9 10" key="1">
    <citation type="submission" date="2020-01" db="EMBL/GenBank/DDBJ databases">
        <title>Paenibacillus soybeanensis sp. nov. isolated from the nodules of soybean (Glycine max(L.) Merr).</title>
        <authorList>
            <person name="Wang H."/>
        </authorList>
    </citation>
    <scope>NUCLEOTIDE SEQUENCE [LARGE SCALE GENOMIC DNA]</scope>
    <source>
        <strain evidence="9 10">T1</strain>
    </source>
</reference>
<dbReference type="InterPro" id="IPR042242">
    <property type="entry name" value="RecO_C"/>
</dbReference>
<protein>
    <recommendedName>
        <fullName evidence="2 7">DNA repair protein RecO</fullName>
    </recommendedName>
    <alternativeName>
        <fullName evidence="6 7">Recombination protein O</fullName>
    </alternativeName>
</protein>
<proteinExistence type="inferred from homology"/>
<evidence type="ECO:0000256" key="6">
    <source>
        <dbReference type="ARBA" id="ARBA00033409"/>
    </source>
</evidence>
<comment type="function">
    <text evidence="7">Involved in DNA repair and RecF pathway recombination.</text>
</comment>
<keyword evidence="5 7" id="KW-0234">DNA repair</keyword>
<dbReference type="HAMAP" id="MF_00201">
    <property type="entry name" value="RecO"/>
    <property type="match status" value="1"/>
</dbReference>
<evidence type="ECO:0000313" key="9">
    <source>
        <dbReference type="EMBL" id="NBD22847.1"/>
    </source>
</evidence>
<dbReference type="SUPFAM" id="SSF57863">
    <property type="entry name" value="ArfGap/RecO-like zinc finger"/>
    <property type="match status" value="1"/>
</dbReference>
<dbReference type="RefSeq" id="WP_161741041.1">
    <property type="nucleotide sequence ID" value="NZ_JAAAMV010000001.1"/>
</dbReference>
<evidence type="ECO:0000259" key="8">
    <source>
        <dbReference type="Pfam" id="PF11967"/>
    </source>
</evidence>
<gene>
    <name evidence="7 9" type="primary">recO</name>
    <name evidence="9" type="ORF">GT019_03070</name>
</gene>
<dbReference type="InterPro" id="IPR022572">
    <property type="entry name" value="DNA_rep/recomb_RecO_N"/>
</dbReference>
<evidence type="ECO:0000313" key="10">
    <source>
        <dbReference type="Proteomes" id="UP000665561"/>
    </source>
</evidence>
<evidence type="ECO:0000256" key="4">
    <source>
        <dbReference type="ARBA" id="ARBA00023172"/>
    </source>
</evidence>
<dbReference type="NCBIfam" id="TIGR00613">
    <property type="entry name" value="reco"/>
    <property type="match status" value="1"/>
</dbReference>
<dbReference type="InterPro" id="IPR012340">
    <property type="entry name" value="NA-bd_OB-fold"/>
</dbReference>
<dbReference type="Gene3D" id="1.20.1440.120">
    <property type="entry name" value="Recombination protein O, C-terminal domain"/>
    <property type="match status" value="1"/>
</dbReference>
<evidence type="ECO:0000256" key="3">
    <source>
        <dbReference type="ARBA" id="ARBA00022763"/>
    </source>
</evidence>